<dbReference type="GO" id="GO:0006235">
    <property type="term" value="P:dTTP biosynthetic process"/>
    <property type="evidence" value="ECO:0007669"/>
    <property type="project" value="TreeGrafter"/>
</dbReference>
<comment type="similarity">
    <text evidence="1">Belongs to the thymidylate kinase family.</text>
</comment>
<keyword evidence="6" id="KW-1185">Reference proteome</keyword>
<dbReference type="GO" id="GO:0005524">
    <property type="term" value="F:ATP binding"/>
    <property type="evidence" value="ECO:0007669"/>
    <property type="project" value="UniProtKB-KW"/>
</dbReference>
<dbReference type="PANTHER" id="PTHR10344">
    <property type="entry name" value="THYMIDYLATE KINASE"/>
    <property type="match status" value="1"/>
</dbReference>
<evidence type="ECO:0000256" key="3">
    <source>
        <dbReference type="ARBA" id="ARBA00022840"/>
    </source>
</evidence>
<evidence type="ECO:0000313" key="6">
    <source>
        <dbReference type="Proteomes" id="UP001151699"/>
    </source>
</evidence>
<dbReference type="EMBL" id="WJQU01001660">
    <property type="protein sequence ID" value="KAJ6633819.1"/>
    <property type="molecule type" value="Genomic_DNA"/>
</dbReference>
<evidence type="ECO:0000256" key="2">
    <source>
        <dbReference type="ARBA" id="ARBA00022741"/>
    </source>
</evidence>
<keyword evidence="3" id="KW-0067">ATP-binding</keyword>
<dbReference type="OrthoDB" id="425602at2759"/>
<accession>A0A9Q0MNV0</accession>
<keyword evidence="5" id="KW-0418">Kinase</keyword>
<proteinExistence type="inferred from homology"/>
<dbReference type="InterPro" id="IPR027417">
    <property type="entry name" value="P-loop_NTPase"/>
</dbReference>
<evidence type="ECO:0000259" key="4">
    <source>
        <dbReference type="Pfam" id="PF02223"/>
    </source>
</evidence>
<dbReference type="InterPro" id="IPR039430">
    <property type="entry name" value="Thymidylate_kin-like_dom"/>
</dbReference>
<feature type="domain" description="Thymidylate kinase-like" evidence="4">
    <location>
        <begin position="92"/>
        <end position="267"/>
    </location>
</feature>
<keyword evidence="5" id="KW-0808">Transferase</keyword>
<dbReference type="GO" id="GO:0004550">
    <property type="term" value="F:nucleoside diphosphate kinase activity"/>
    <property type="evidence" value="ECO:0007669"/>
    <property type="project" value="TreeGrafter"/>
</dbReference>
<comment type="caution">
    <text evidence="5">The sequence shown here is derived from an EMBL/GenBank/DDBJ whole genome shotgun (WGS) entry which is preliminary data.</text>
</comment>
<dbReference type="GO" id="GO:0006233">
    <property type="term" value="P:dTDP biosynthetic process"/>
    <property type="evidence" value="ECO:0007669"/>
    <property type="project" value="TreeGrafter"/>
</dbReference>
<dbReference type="Pfam" id="PF02223">
    <property type="entry name" value="Thymidylate_kin"/>
    <property type="match status" value="1"/>
</dbReference>
<dbReference type="GO" id="GO:0004798">
    <property type="term" value="F:dTMP kinase activity"/>
    <property type="evidence" value="ECO:0007669"/>
    <property type="project" value="TreeGrafter"/>
</dbReference>
<dbReference type="Proteomes" id="UP001151699">
    <property type="component" value="Unassembled WGS sequence"/>
</dbReference>
<dbReference type="SUPFAM" id="SSF52540">
    <property type="entry name" value="P-loop containing nucleoside triphosphate hydrolases"/>
    <property type="match status" value="1"/>
</dbReference>
<evidence type="ECO:0000256" key="1">
    <source>
        <dbReference type="ARBA" id="ARBA00009776"/>
    </source>
</evidence>
<keyword evidence="2" id="KW-0547">Nucleotide-binding</keyword>
<sequence length="280" mass="32590">MLFVNYDIRSEIKVLRLSLEVSWLIRKTMSSSIFYSLESALATLVQVQRYPEVQKLLNICKETGILKEFNGRYLHVETSDKCKTESAPFIVIEGLDGTGKTTITDKIQQKYRMRAMQTPPAEISDFRDFFDGQSESVKRAYYSLGNYLAVNNVLKCAEPVIMVRFWHSTAAYALGYTTDEEKLKNVNLDWPHDLLQPNLVLLLFVSEEERVRRHATRLLRTNTPEEQSLAKNQIFRDRIIDVYRRIKGPRFCEINADASMEEIENRIFEMLELNFPALRS</sequence>
<dbReference type="GO" id="GO:0005739">
    <property type="term" value="C:mitochondrion"/>
    <property type="evidence" value="ECO:0007669"/>
    <property type="project" value="TreeGrafter"/>
</dbReference>
<name>A0A9Q0MNV0_9DIPT</name>
<reference evidence="5" key="1">
    <citation type="submission" date="2022-07" db="EMBL/GenBank/DDBJ databases">
        <authorList>
            <person name="Trinca V."/>
            <person name="Uliana J.V.C."/>
            <person name="Torres T.T."/>
            <person name="Ward R.J."/>
            <person name="Monesi N."/>
        </authorList>
    </citation>
    <scope>NUCLEOTIDE SEQUENCE</scope>
    <source>
        <strain evidence="5">HSMRA1968</strain>
        <tissue evidence="5">Whole embryos</tissue>
    </source>
</reference>
<dbReference type="GO" id="GO:0006227">
    <property type="term" value="P:dUDP biosynthetic process"/>
    <property type="evidence" value="ECO:0007669"/>
    <property type="project" value="TreeGrafter"/>
</dbReference>
<gene>
    <name evidence="5" type="primary">Cmpk2</name>
    <name evidence="5" type="ORF">Bhyg_16622</name>
</gene>
<protein>
    <submittedName>
        <fullName evidence="5">UMP-CMP kinase 2, mitochondrial</fullName>
    </submittedName>
</protein>
<organism evidence="5 6">
    <name type="scientific">Pseudolycoriella hygida</name>
    <dbReference type="NCBI Taxonomy" id="35572"/>
    <lineage>
        <taxon>Eukaryota</taxon>
        <taxon>Metazoa</taxon>
        <taxon>Ecdysozoa</taxon>
        <taxon>Arthropoda</taxon>
        <taxon>Hexapoda</taxon>
        <taxon>Insecta</taxon>
        <taxon>Pterygota</taxon>
        <taxon>Neoptera</taxon>
        <taxon>Endopterygota</taxon>
        <taxon>Diptera</taxon>
        <taxon>Nematocera</taxon>
        <taxon>Sciaroidea</taxon>
        <taxon>Sciaridae</taxon>
        <taxon>Pseudolycoriella</taxon>
    </lineage>
</organism>
<dbReference type="Gene3D" id="3.40.50.300">
    <property type="entry name" value="P-loop containing nucleotide triphosphate hydrolases"/>
    <property type="match status" value="1"/>
</dbReference>
<dbReference type="PANTHER" id="PTHR10344:SF4">
    <property type="entry name" value="UMP-CMP KINASE 2, MITOCHONDRIAL"/>
    <property type="match status" value="1"/>
</dbReference>
<dbReference type="AlphaFoldDB" id="A0A9Q0MNV0"/>
<evidence type="ECO:0000313" key="5">
    <source>
        <dbReference type="EMBL" id="KAJ6633819.1"/>
    </source>
</evidence>